<keyword evidence="1" id="KW-0677">Repeat</keyword>
<keyword evidence="5" id="KW-0472">Membrane</keyword>
<dbReference type="EC" id="5.2.1.8" evidence="3"/>
<evidence type="ECO:0000259" key="6">
    <source>
        <dbReference type="PROSITE" id="PS50059"/>
    </source>
</evidence>
<gene>
    <name evidence="7" type="ORF">PSYICH_LOCUS11011</name>
</gene>
<name>A0A9P0CYU1_9CUCU</name>
<accession>A0A9P0CYU1</accession>
<dbReference type="EMBL" id="OV651817">
    <property type="protein sequence ID" value="CAH1110896.1"/>
    <property type="molecule type" value="Genomic_DNA"/>
</dbReference>
<dbReference type="SUPFAM" id="SSF48452">
    <property type="entry name" value="TPR-like"/>
    <property type="match status" value="1"/>
</dbReference>
<keyword evidence="3" id="KW-0413">Isomerase</keyword>
<feature type="compositionally biased region" description="Basic and acidic residues" evidence="4">
    <location>
        <begin position="51"/>
        <end position="74"/>
    </location>
</feature>
<dbReference type="InterPro" id="IPR050754">
    <property type="entry name" value="FKBP4/5/8-like"/>
</dbReference>
<dbReference type="InterPro" id="IPR019734">
    <property type="entry name" value="TPR_rpt"/>
</dbReference>
<dbReference type="GO" id="GO:0005829">
    <property type="term" value="C:cytosol"/>
    <property type="evidence" value="ECO:0007669"/>
    <property type="project" value="TreeGrafter"/>
</dbReference>
<dbReference type="Proteomes" id="UP001153636">
    <property type="component" value="Chromosome 5"/>
</dbReference>
<dbReference type="SMART" id="SM00028">
    <property type="entry name" value="TPR"/>
    <property type="match status" value="3"/>
</dbReference>
<dbReference type="Gene3D" id="1.25.40.10">
    <property type="entry name" value="Tetratricopeptide repeat domain"/>
    <property type="match status" value="1"/>
</dbReference>
<dbReference type="GO" id="GO:0016020">
    <property type="term" value="C:membrane"/>
    <property type="evidence" value="ECO:0007669"/>
    <property type="project" value="TreeGrafter"/>
</dbReference>
<dbReference type="PANTHER" id="PTHR46512">
    <property type="entry name" value="PEPTIDYLPROLYL ISOMERASE"/>
    <property type="match status" value="1"/>
</dbReference>
<keyword evidence="3" id="KW-0697">Rotamase</keyword>
<keyword evidence="2" id="KW-0802">TPR repeat</keyword>
<dbReference type="OrthoDB" id="532682at2759"/>
<evidence type="ECO:0000256" key="1">
    <source>
        <dbReference type="ARBA" id="ARBA00022737"/>
    </source>
</evidence>
<dbReference type="GO" id="GO:0005740">
    <property type="term" value="C:mitochondrial envelope"/>
    <property type="evidence" value="ECO:0007669"/>
    <property type="project" value="TreeGrafter"/>
</dbReference>
<feature type="domain" description="PPIase FKBP-type" evidence="6">
    <location>
        <begin position="104"/>
        <end position="188"/>
    </location>
</feature>
<keyword evidence="8" id="KW-1185">Reference proteome</keyword>
<feature type="region of interest" description="Disordered" evidence="4">
    <location>
        <begin position="42"/>
        <end position="76"/>
    </location>
</feature>
<dbReference type="GO" id="GO:0012505">
    <property type="term" value="C:endomembrane system"/>
    <property type="evidence" value="ECO:0007669"/>
    <property type="project" value="TreeGrafter"/>
</dbReference>
<dbReference type="GO" id="GO:0044183">
    <property type="term" value="F:protein folding chaperone"/>
    <property type="evidence" value="ECO:0007669"/>
    <property type="project" value="TreeGrafter"/>
</dbReference>
<dbReference type="InterPro" id="IPR001179">
    <property type="entry name" value="PPIase_FKBP_dom"/>
</dbReference>
<dbReference type="PROSITE" id="PS50059">
    <property type="entry name" value="FKBP_PPIASE"/>
    <property type="match status" value="1"/>
</dbReference>
<dbReference type="GO" id="GO:0003755">
    <property type="term" value="F:peptidyl-prolyl cis-trans isomerase activity"/>
    <property type="evidence" value="ECO:0007669"/>
    <property type="project" value="UniProtKB-KW"/>
</dbReference>
<dbReference type="PANTHER" id="PTHR46512:SF1">
    <property type="entry name" value="PEPTIDYLPROLYL ISOMERASE"/>
    <property type="match status" value="1"/>
</dbReference>
<dbReference type="Gene3D" id="3.10.50.40">
    <property type="match status" value="1"/>
</dbReference>
<evidence type="ECO:0000256" key="3">
    <source>
        <dbReference type="PROSITE-ProRule" id="PRU00277"/>
    </source>
</evidence>
<keyword evidence="5" id="KW-0812">Transmembrane</keyword>
<sequence length="408" mass="45988">MSDIFIETEQNTDSKALLETPELEKSEDTFITTEVGKVDQERENIINPKIYNDKEEKQDTSKENVTEENEKTEPSPEWVDLLGSGAIMKKILKEGKPDTRPNKNEKCIINYSLYLEDEILVESASNFELNLGESDVIQGLDVALGLMNLDEKCRLKIEPRLAFSKKGYPPKVPEDALVIYDVELVGVEPEDDIDVMSVTQRKKKGNKKRERGNWWYTRGENNIAIQCYRRALDYLDEVEGSSYALSDDNEKGEISDSDLQSILEDRISVCNNMAAAQIKMENYSAALSSLQIVLKCQPNNVKAHFRKAKVFIGKNDLPTAMRCLLKAKELAPTDSEIQKEIIKVSKLLDKQKNTEKELARRMFNGTTTKPDDLKDKKKSRGSKLVLWGTLGAAVAIGAAGLVAYRLKV</sequence>
<dbReference type="InterPro" id="IPR046357">
    <property type="entry name" value="PPIase_dom_sf"/>
</dbReference>
<dbReference type="GO" id="GO:0043066">
    <property type="term" value="P:negative regulation of apoptotic process"/>
    <property type="evidence" value="ECO:0007669"/>
    <property type="project" value="TreeGrafter"/>
</dbReference>
<feature type="transmembrane region" description="Helical" evidence="5">
    <location>
        <begin position="384"/>
        <end position="404"/>
    </location>
</feature>
<evidence type="ECO:0000256" key="5">
    <source>
        <dbReference type="SAM" id="Phobius"/>
    </source>
</evidence>
<reference evidence="7" key="1">
    <citation type="submission" date="2022-01" db="EMBL/GenBank/DDBJ databases">
        <authorList>
            <person name="King R."/>
        </authorList>
    </citation>
    <scope>NUCLEOTIDE SEQUENCE</scope>
</reference>
<organism evidence="7 8">
    <name type="scientific">Psylliodes chrysocephalus</name>
    <dbReference type="NCBI Taxonomy" id="3402493"/>
    <lineage>
        <taxon>Eukaryota</taxon>
        <taxon>Metazoa</taxon>
        <taxon>Ecdysozoa</taxon>
        <taxon>Arthropoda</taxon>
        <taxon>Hexapoda</taxon>
        <taxon>Insecta</taxon>
        <taxon>Pterygota</taxon>
        <taxon>Neoptera</taxon>
        <taxon>Endopterygota</taxon>
        <taxon>Coleoptera</taxon>
        <taxon>Polyphaga</taxon>
        <taxon>Cucujiformia</taxon>
        <taxon>Chrysomeloidea</taxon>
        <taxon>Chrysomelidae</taxon>
        <taxon>Galerucinae</taxon>
        <taxon>Alticini</taxon>
        <taxon>Psylliodes</taxon>
    </lineage>
</organism>
<evidence type="ECO:0000256" key="4">
    <source>
        <dbReference type="SAM" id="MobiDB-lite"/>
    </source>
</evidence>
<evidence type="ECO:0000256" key="2">
    <source>
        <dbReference type="ARBA" id="ARBA00022803"/>
    </source>
</evidence>
<keyword evidence="5" id="KW-1133">Transmembrane helix</keyword>
<evidence type="ECO:0000313" key="7">
    <source>
        <dbReference type="EMBL" id="CAH1110896.1"/>
    </source>
</evidence>
<dbReference type="InterPro" id="IPR011990">
    <property type="entry name" value="TPR-like_helical_dom_sf"/>
</dbReference>
<dbReference type="AlphaFoldDB" id="A0A9P0CYU1"/>
<dbReference type="SUPFAM" id="SSF54534">
    <property type="entry name" value="FKBP-like"/>
    <property type="match status" value="1"/>
</dbReference>
<evidence type="ECO:0000313" key="8">
    <source>
        <dbReference type="Proteomes" id="UP001153636"/>
    </source>
</evidence>
<proteinExistence type="predicted"/>
<protein>
    <recommendedName>
        <fullName evidence="3">peptidylprolyl isomerase</fullName>
        <ecNumber evidence="3">5.2.1.8</ecNumber>
    </recommendedName>
</protein>
<dbReference type="Pfam" id="PF00254">
    <property type="entry name" value="FKBP_C"/>
    <property type="match status" value="1"/>
</dbReference>
<comment type="catalytic activity">
    <reaction evidence="3">
        <text>[protein]-peptidylproline (omega=180) = [protein]-peptidylproline (omega=0)</text>
        <dbReference type="Rhea" id="RHEA:16237"/>
        <dbReference type="Rhea" id="RHEA-COMP:10747"/>
        <dbReference type="Rhea" id="RHEA-COMP:10748"/>
        <dbReference type="ChEBI" id="CHEBI:83833"/>
        <dbReference type="ChEBI" id="CHEBI:83834"/>
        <dbReference type="EC" id="5.2.1.8"/>
    </reaction>
</comment>